<dbReference type="RefSeq" id="WP_264282226.1">
    <property type="nucleotide sequence ID" value="NZ_CP107006.1"/>
</dbReference>
<comment type="subcellular location">
    <subcellularLocation>
        <location evidence="1">Cell outer membrane</location>
    </subcellularLocation>
</comment>
<dbReference type="Pfam" id="PF14322">
    <property type="entry name" value="SusD-like_3"/>
    <property type="match status" value="1"/>
</dbReference>
<keyword evidence="4" id="KW-0472">Membrane</keyword>
<keyword evidence="9" id="KW-1185">Reference proteome</keyword>
<sequence>MKTSSIYTLGLSLLLGLTSCDKFLDLTPKGQIVVEKTEDFYSLVSYPNRGYPINNFQYLVDDQWIKESNIIGVSKRIDVINFYFDDSESRVNYMTSSTLYNRTYTYINRWNMIITLIDESKGADSLKVLGKAEAKVYRAYDHFLLVNTFAKSYVKETANTDGGICIMDKYDLEAKPTKATVEEVYNFILKDLDEAIPDLQTTPIDVYHPSLAFALAFKAKVLLFKKEYALAEEAARQSLALNDFIFDMVTYTTQGGPTRVPMPAGANKEVMSYMYMTGRNELNFGYSYIISPELVQLFGKNDARYNLFFNSTNASFLDIGSGTAYWVTRFTDYFYPTVGMRSPETHLILAECLARQNSIGPAMDVINNLRRKRITLASEATLPTPATIKETMDIIIAERRKELLFGFNRFFDLKRYNTEPEYAKTIVRKFPLVRTTVPQQTYTLPPDSKLYIIPFAQDVLKLNTTLTVNSGETLPW</sequence>
<dbReference type="SUPFAM" id="SSF48452">
    <property type="entry name" value="TPR-like"/>
    <property type="match status" value="1"/>
</dbReference>
<accession>A0ABY6J3R3</accession>
<evidence type="ECO:0000313" key="9">
    <source>
        <dbReference type="Proteomes" id="UP001162741"/>
    </source>
</evidence>
<dbReference type="PROSITE" id="PS51257">
    <property type="entry name" value="PROKAR_LIPOPROTEIN"/>
    <property type="match status" value="1"/>
</dbReference>
<name>A0ABY6J3R3_9BACT</name>
<dbReference type="InterPro" id="IPR033985">
    <property type="entry name" value="SusD-like_N"/>
</dbReference>
<reference evidence="8" key="1">
    <citation type="submission" date="2022-10" db="EMBL/GenBank/DDBJ databases">
        <title>Chitinophaga sp. nov., isolated from soil.</title>
        <authorList>
            <person name="Jeon C.O."/>
        </authorList>
    </citation>
    <scope>NUCLEOTIDE SEQUENCE</scope>
    <source>
        <strain evidence="8">R8</strain>
    </source>
</reference>
<keyword evidence="5" id="KW-0998">Cell outer membrane</keyword>
<evidence type="ECO:0000256" key="1">
    <source>
        <dbReference type="ARBA" id="ARBA00004442"/>
    </source>
</evidence>
<dbReference type="Gene3D" id="1.25.40.390">
    <property type="match status" value="1"/>
</dbReference>
<evidence type="ECO:0000256" key="4">
    <source>
        <dbReference type="ARBA" id="ARBA00023136"/>
    </source>
</evidence>
<keyword evidence="3" id="KW-0732">Signal</keyword>
<organism evidence="8 9">
    <name type="scientific">Chitinophaga horti</name>
    <dbReference type="NCBI Taxonomy" id="2920382"/>
    <lineage>
        <taxon>Bacteria</taxon>
        <taxon>Pseudomonadati</taxon>
        <taxon>Bacteroidota</taxon>
        <taxon>Chitinophagia</taxon>
        <taxon>Chitinophagales</taxon>
        <taxon>Chitinophagaceae</taxon>
        <taxon>Chitinophaga</taxon>
    </lineage>
</organism>
<evidence type="ECO:0000259" key="6">
    <source>
        <dbReference type="Pfam" id="PF07980"/>
    </source>
</evidence>
<dbReference type="Proteomes" id="UP001162741">
    <property type="component" value="Chromosome"/>
</dbReference>
<evidence type="ECO:0000256" key="3">
    <source>
        <dbReference type="ARBA" id="ARBA00022729"/>
    </source>
</evidence>
<proteinExistence type="inferred from homology"/>
<dbReference type="InterPro" id="IPR011990">
    <property type="entry name" value="TPR-like_helical_dom_sf"/>
</dbReference>
<dbReference type="Pfam" id="PF07980">
    <property type="entry name" value="SusD_RagB"/>
    <property type="match status" value="1"/>
</dbReference>
<gene>
    <name evidence="8" type="ORF">MKQ68_04280</name>
</gene>
<evidence type="ECO:0000256" key="2">
    <source>
        <dbReference type="ARBA" id="ARBA00006275"/>
    </source>
</evidence>
<feature type="domain" description="SusD-like N-terminal" evidence="7">
    <location>
        <begin position="91"/>
        <end position="223"/>
    </location>
</feature>
<comment type="similarity">
    <text evidence="2">Belongs to the SusD family.</text>
</comment>
<evidence type="ECO:0000256" key="5">
    <source>
        <dbReference type="ARBA" id="ARBA00023237"/>
    </source>
</evidence>
<feature type="domain" description="RagB/SusD" evidence="6">
    <location>
        <begin position="336"/>
        <end position="471"/>
    </location>
</feature>
<evidence type="ECO:0000313" key="8">
    <source>
        <dbReference type="EMBL" id="UYQ94308.1"/>
    </source>
</evidence>
<dbReference type="InterPro" id="IPR012944">
    <property type="entry name" value="SusD_RagB_dom"/>
</dbReference>
<dbReference type="EMBL" id="CP107006">
    <property type="protein sequence ID" value="UYQ94308.1"/>
    <property type="molecule type" value="Genomic_DNA"/>
</dbReference>
<protein>
    <submittedName>
        <fullName evidence="8">RagB/SusD family nutrient uptake outer membrane protein</fullName>
    </submittedName>
</protein>
<evidence type="ECO:0000259" key="7">
    <source>
        <dbReference type="Pfam" id="PF14322"/>
    </source>
</evidence>